<evidence type="ECO:0000313" key="1">
    <source>
        <dbReference type="EMBL" id="CAB4219547.1"/>
    </source>
</evidence>
<organism evidence="1">
    <name type="scientific">uncultured Caudovirales phage</name>
    <dbReference type="NCBI Taxonomy" id="2100421"/>
    <lineage>
        <taxon>Viruses</taxon>
        <taxon>Duplodnaviria</taxon>
        <taxon>Heunggongvirae</taxon>
        <taxon>Uroviricota</taxon>
        <taxon>Caudoviricetes</taxon>
        <taxon>Peduoviridae</taxon>
        <taxon>Maltschvirus</taxon>
        <taxon>Maltschvirus maltsch</taxon>
    </lineage>
</organism>
<reference evidence="1" key="1">
    <citation type="submission" date="2020-05" db="EMBL/GenBank/DDBJ databases">
        <authorList>
            <person name="Chiriac C."/>
            <person name="Salcher M."/>
            <person name="Ghai R."/>
            <person name="Kavagutti S V."/>
        </authorList>
    </citation>
    <scope>NUCLEOTIDE SEQUENCE</scope>
</reference>
<gene>
    <name evidence="1" type="ORF">UFOVP1615_32</name>
</gene>
<name>A0A6J5SYR4_9CAUD</name>
<dbReference type="EMBL" id="LR797481">
    <property type="protein sequence ID" value="CAB4219547.1"/>
    <property type="molecule type" value="Genomic_DNA"/>
</dbReference>
<proteinExistence type="predicted"/>
<sequence>MTYTEIYIDDNSIDLGNEDLTCPITYSLIDIKNLNNRSGSRTKTVSVPRTTKNDRIFGVAFDINATNSFDKYIPHRVRIEEGTEVIFDGLCKLAKVTQSKIEFYCYGELGAFKGISGTKTLQDLQLSDLDHTYDTTIYDTWDGIYPTYVEPDYIYPVIDYGTFWTRSLSTPESTDIFVVDLFPAVFLERIIRQICLDNGYTLVTTFFNDPQMSKLCIPFTNKEFVHSEGYMTETQGFEGYTSSNSPYALPLPIASYNLPIITEVFDPLDQWHQANREYTANAAQRAAIRFRGYIDFTGGGHNTSDIVFNFIVEKYTLLSTTWSSVATYPMAYTRAIQYVDWTNNVSLATGDKIRFRLERITLGIVGTKETLIYAENVKITPQPVTGIEIQEGETVQLAPNLPPIKQIDLFSWCYKMFNWVLDVDAKQGVLYIETYDNYYNTSDVIDMSGSLNLAVDTTIGYDDTEFSRKYDFKYTLDDQDYYLMLQNGIDTSATGLNFGDGRLYLTDQGEAQLIGPVGFSPTVIANSFEEELELPCMITTDGATAAAPIFSTDHQPRILIYGGLVSIPTLTESAHSTILTDDGAKSDIPFVYFQKRVYGSTLIDAFTQNLSFNLNGTSTVYNGPVIWSPGTLIDAYYRKAIEDLSTSASVTAYFNLTPGDLSSLDFGTRWYVDFFEAQFKLNRIVDYQPGRFAPTKVELVKVGAYIDPQTLDTLE</sequence>
<protein>
    <submittedName>
        <fullName evidence="1">Uncharacterized protein</fullName>
    </submittedName>
</protein>
<accession>A0A6J5SYR4</accession>